<reference evidence="2 4" key="1">
    <citation type="journal article" date="2012" name="Nature">
        <title>Algal genomes reveal evolutionary mosaicism and the fate of nucleomorphs.</title>
        <authorList>
            <consortium name="DOE Joint Genome Institute"/>
            <person name="Curtis B.A."/>
            <person name="Tanifuji G."/>
            <person name="Burki F."/>
            <person name="Gruber A."/>
            <person name="Irimia M."/>
            <person name="Maruyama S."/>
            <person name="Arias M.C."/>
            <person name="Ball S.G."/>
            <person name="Gile G.H."/>
            <person name="Hirakawa Y."/>
            <person name="Hopkins J.F."/>
            <person name="Kuo A."/>
            <person name="Rensing S.A."/>
            <person name="Schmutz J."/>
            <person name="Symeonidi A."/>
            <person name="Elias M."/>
            <person name="Eveleigh R.J."/>
            <person name="Herman E.K."/>
            <person name="Klute M.J."/>
            <person name="Nakayama T."/>
            <person name="Obornik M."/>
            <person name="Reyes-Prieto A."/>
            <person name="Armbrust E.V."/>
            <person name="Aves S.J."/>
            <person name="Beiko R.G."/>
            <person name="Coutinho P."/>
            <person name="Dacks J.B."/>
            <person name="Durnford D.G."/>
            <person name="Fast N.M."/>
            <person name="Green B.R."/>
            <person name="Grisdale C.J."/>
            <person name="Hempel F."/>
            <person name="Henrissat B."/>
            <person name="Hoppner M.P."/>
            <person name="Ishida K."/>
            <person name="Kim E."/>
            <person name="Koreny L."/>
            <person name="Kroth P.G."/>
            <person name="Liu Y."/>
            <person name="Malik S.B."/>
            <person name="Maier U.G."/>
            <person name="McRose D."/>
            <person name="Mock T."/>
            <person name="Neilson J.A."/>
            <person name="Onodera N.T."/>
            <person name="Poole A.M."/>
            <person name="Pritham E.J."/>
            <person name="Richards T.A."/>
            <person name="Rocap G."/>
            <person name="Roy S.W."/>
            <person name="Sarai C."/>
            <person name="Schaack S."/>
            <person name="Shirato S."/>
            <person name="Slamovits C.H."/>
            <person name="Spencer D.F."/>
            <person name="Suzuki S."/>
            <person name="Worden A.Z."/>
            <person name="Zauner S."/>
            <person name="Barry K."/>
            <person name="Bell C."/>
            <person name="Bharti A.K."/>
            <person name="Crow J.A."/>
            <person name="Grimwood J."/>
            <person name="Kramer R."/>
            <person name="Lindquist E."/>
            <person name="Lucas S."/>
            <person name="Salamov A."/>
            <person name="McFadden G.I."/>
            <person name="Lane C.E."/>
            <person name="Keeling P.J."/>
            <person name="Gray M.W."/>
            <person name="Grigoriev I.V."/>
            <person name="Archibald J.M."/>
        </authorList>
    </citation>
    <scope>NUCLEOTIDE SEQUENCE</scope>
    <source>
        <strain evidence="2 4">CCMP2712</strain>
    </source>
</reference>
<sequence length="89" mass="10029">MFKEIFGYHKYRVRRREVNHQQMLADLNFFIPYNMTKPEDKVETYTGSTNPGDVWSFEVDAPKPFPGASSLVAGLDDSGQPITNASQSG</sequence>
<evidence type="ECO:0000256" key="1">
    <source>
        <dbReference type="SAM" id="MobiDB-lite"/>
    </source>
</evidence>
<dbReference type="Proteomes" id="UP000011087">
    <property type="component" value="Unassembled WGS sequence"/>
</dbReference>
<dbReference type="RefSeq" id="XP_005835845.1">
    <property type="nucleotide sequence ID" value="XM_005835788.1"/>
</dbReference>
<feature type="region of interest" description="Disordered" evidence="1">
    <location>
        <begin position="68"/>
        <end position="89"/>
    </location>
</feature>
<feature type="compositionally biased region" description="Polar residues" evidence="1">
    <location>
        <begin position="80"/>
        <end position="89"/>
    </location>
</feature>
<reference evidence="4" key="2">
    <citation type="submission" date="2012-11" db="EMBL/GenBank/DDBJ databases">
        <authorList>
            <person name="Kuo A."/>
            <person name="Curtis B.A."/>
            <person name="Tanifuji G."/>
            <person name="Burki F."/>
            <person name="Gruber A."/>
            <person name="Irimia M."/>
            <person name="Maruyama S."/>
            <person name="Arias M.C."/>
            <person name="Ball S.G."/>
            <person name="Gile G.H."/>
            <person name="Hirakawa Y."/>
            <person name="Hopkins J.F."/>
            <person name="Rensing S.A."/>
            <person name="Schmutz J."/>
            <person name="Symeonidi A."/>
            <person name="Elias M."/>
            <person name="Eveleigh R.J."/>
            <person name="Herman E.K."/>
            <person name="Klute M.J."/>
            <person name="Nakayama T."/>
            <person name="Obornik M."/>
            <person name="Reyes-Prieto A."/>
            <person name="Armbrust E.V."/>
            <person name="Aves S.J."/>
            <person name="Beiko R.G."/>
            <person name="Coutinho P."/>
            <person name="Dacks J.B."/>
            <person name="Durnford D.G."/>
            <person name="Fast N.M."/>
            <person name="Green B.R."/>
            <person name="Grisdale C."/>
            <person name="Hempe F."/>
            <person name="Henrissat B."/>
            <person name="Hoppner M.P."/>
            <person name="Ishida K.-I."/>
            <person name="Kim E."/>
            <person name="Koreny L."/>
            <person name="Kroth P.G."/>
            <person name="Liu Y."/>
            <person name="Malik S.-B."/>
            <person name="Maier U.G."/>
            <person name="McRose D."/>
            <person name="Mock T."/>
            <person name="Neilson J.A."/>
            <person name="Onodera N.T."/>
            <person name="Poole A.M."/>
            <person name="Pritham E.J."/>
            <person name="Richards T.A."/>
            <person name="Rocap G."/>
            <person name="Roy S.W."/>
            <person name="Sarai C."/>
            <person name="Schaack S."/>
            <person name="Shirato S."/>
            <person name="Slamovits C.H."/>
            <person name="Spencer D.F."/>
            <person name="Suzuki S."/>
            <person name="Worden A.Z."/>
            <person name="Zauner S."/>
            <person name="Barry K."/>
            <person name="Bell C."/>
            <person name="Bharti A.K."/>
            <person name="Crow J.A."/>
            <person name="Grimwood J."/>
            <person name="Kramer R."/>
            <person name="Lindquist E."/>
            <person name="Lucas S."/>
            <person name="Salamov A."/>
            <person name="McFadden G.I."/>
            <person name="Lane C.E."/>
            <person name="Keeling P.J."/>
            <person name="Gray M.W."/>
            <person name="Grigoriev I.V."/>
            <person name="Archibald J.M."/>
        </authorList>
    </citation>
    <scope>NUCLEOTIDE SEQUENCE</scope>
    <source>
        <strain evidence="4">CCMP2712</strain>
    </source>
</reference>
<proteinExistence type="predicted"/>
<evidence type="ECO:0000313" key="4">
    <source>
        <dbReference type="Proteomes" id="UP000011087"/>
    </source>
</evidence>
<accession>L1JL94</accession>
<gene>
    <name evidence="2" type="ORF">GUITHDRAFT_105489</name>
</gene>
<evidence type="ECO:0000313" key="3">
    <source>
        <dbReference type="EnsemblProtists" id="EKX48865"/>
    </source>
</evidence>
<name>L1JL94_GUITC</name>
<reference evidence="3" key="3">
    <citation type="submission" date="2016-03" db="UniProtKB">
        <authorList>
            <consortium name="EnsemblProtists"/>
        </authorList>
    </citation>
    <scope>IDENTIFICATION</scope>
</reference>
<dbReference type="KEGG" id="gtt:GUITHDRAFT_105489"/>
<organism evidence="2">
    <name type="scientific">Guillardia theta (strain CCMP2712)</name>
    <name type="common">Cryptophyte</name>
    <dbReference type="NCBI Taxonomy" id="905079"/>
    <lineage>
        <taxon>Eukaryota</taxon>
        <taxon>Cryptophyceae</taxon>
        <taxon>Pyrenomonadales</taxon>
        <taxon>Geminigeraceae</taxon>
        <taxon>Guillardia</taxon>
    </lineage>
</organism>
<evidence type="ECO:0000313" key="2">
    <source>
        <dbReference type="EMBL" id="EKX48865.1"/>
    </source>
</evidence>
<dbReference type="HOGENOM" id="CLU_2459472_0_0_1"/>
<dbReference type="EMBL" id="JH992984">
    <property type="protein sequence ID" value="EKX48865.1"/>
    <property type="molecule type" value="Genomic_DNA"/>
</dbReference>
<protein>
    <submittedName>
        <fullName evidence="2 3">Uncharacterized protein</fullName>
    </submittedName>
</protein>
<dbReference type="GeneID" id="17305486"/>
<keyword evidence="4" id="KW-1185">Reference proteome</keyword>
<dbReference type="AlphaFoldDB" id="L1JL94"/>
<dbReference type="PaxDb" id="55529-EKX48865"/>
<dbReference type="EnsemblProtists" id="EKX48865">
    <property type="protein sequence ID" value="EKX48865"/>
    <property type="gene ID" value="GUITHDRAFT_105489"/>
</dbReference>